<accession>A0A825BDA5</accession>
<comment type="caution">
    <text evidence="2">The sequence shown here is derived from an EMBL/GenBank/DDBJ whole genome shotgun (WGS) entry which is preliminary data.</text>
</comment>
<evidence type="ECO:0000313" key="2">
    <source>
        <dbReference type="EMBL" id="EAI8858921.1"/>
    </source>
</evidence>
<keyword evidence="3" id="KW-1185">Reference proteome</keyword>
<evidence type="ECO:0000313" key="3">
    <source>
        <dbReference type="Proteomes" id="UP000535509"/>
    </source>
</evidence>
<dbReference type="SUPFAM" id="SSF54060">
    <property type="entry name" value="His-Me finger endonucleases"/>
    <property type="match status" value="1"/>
</dbReference>
<gene>
    <name evidence="2" type="ORF">CX802_03530</name>
</gene>
<dbReference type="GO" id="GO:0004519">
    <property type="term" value="F:endonuclease activity"/>
    <property type="evidence" value="ECO:0007669"/>
    <property type="project" value="UniProtKB-KW"/>
</dbReference>
<organism evidence="2 3">
    <name type="scientific">Campylobacter fetus</name>
    <dbReference type="NCBI Taxonomy" id="196"/>
    <lineage>
        <taxon>Bacteria</taxon>
        <taxon>Pseudomonadati</taxon>
        <taxon>Campylobacterota</taxon>
        <taxon>Epsilonproteobacteria</taxon>
        <taxon>Campylobacterales</taxon>
        <taxon>Campylobacteraceae</taxon>
        <taxon>Campylobacter</taxon>
    </lineage>
</organism>
<dbReference type="InterPro" id="IPR003615">
    <property type="entry name" value="HNH_nuc"/>
</dbReference>
<name>A0A825BDA5_CAMFE</name>
<dbReference type="AlphaFoldDB" id="A0A825BDA5"/>
<sequence>HKPIHFLVHRLIAETFLEIPNGIKNIVVNHKDGDKLNNNVENLEWVSQSYNCEYAYKLTPEIKERCKSYTGKNMQDQNVLITM</sequence>
<keyword evidence="2" id="KW-0378">Hydrolase</keyword>
<evidence type="ECO:0000259" key="1">
    <source>
        <dbReference type="Pfam" id="PF13392"/>
    </source>
</evidence>
<dbReference type="Proteomes" id="UP000535509">
    <property type="component" value="Unassembled WGS sequence"/>
</dbReference>
<dbReference type="InterPro" id="IPR044925">
    <property type="entry name" value="His-Me_finger_sf"/>
</dbReference>
<keyword evidence="2" id="KW-0540">Nuclease</keyword>
<dbReference type="Gene3D" id="3.90.75.20">
    <property type="match status" value="1"/>
</dbReference>
<dbReference type="Pfam" id="PF13392">
    <property type="entry name" value="HNH_3"/>
    <property type="match status" value="1"/>
</dbReference>
<proteinExistence type="predicted"/>
<dbReference type="EMBL" id="AABTCC010000008">
    <property type="protein sequence ID" value="EAI8858921.1"/>
    <property type="molecule type" value="Genomic_DNA"/>
</dbReference>
<reference evidence="2 3" key="1">
    <citation type="submission" date="2018-06" db="EMBL/GenBank/DDBJ databases">
        <authorList>
            <consortium name="PulseNet: The National Subtyping Network for Foodborne Disease Surveillance"/>
            <person name="Tarr C.L."/>
            <person name="Trees E."/>
            <person name="Katz L.S."/>
            <person name="Carleton-Romer H.A."/>
            <person name="Stroika S."/>
            <person name="Kucerova Z."/>
            <person name="Roache K.F."/>
            <person name="Sabol A.L."/>
            <person name="Besser J."/>
            <person name="Gerner-Smidt P."/>
        </authorList>
    </citation>
    <scope>NUCLEOTIDE SEQUENCE [LARGE SCALE GENOMIC DNA]</scope>
    <source>
        <strain evidence="2 3">PNUSAC001503</strain>
    </source>
</reference>
<feature type="domain" description="HNH nuclease" evidence="1">
    <location>
        <begin position="7"/>
        <end position="51"/>
    </location>
</feature>
<keyword evidence="2" id="KW-0255">Endonuclease</keyword>
<feature type="non-terminal residue" evidence="2">
    <location>
        <position position="1"/>
    </location>
</feature>
<protein>
    <submittedName>
        <fullName evidence="2">HNH endonuclease</fullName>
    </submittedName>
</protein>